<comment type="caution">
    <text evidence="10">The sequence shown here is derived from an EMBL/GenBank/DDBJ whole genome shotgun (WGS) entry which is preliminary data.</text>
</comment>
<dbReference type="PANTHER" id="PTHR11795:SF445">
    <property type="entry name" value="AMINO ACID ABC TRANSPORTER PERMEASE PROTEIN"/>
    <property type="match status" value="1"/>
</dbReference>
<feature type="transmembrane region" description="Helical" evidence="9">
    <location>
        <begin position="41"/>
        <end position="58"/>
    </location>
</feature>
<feature type="transmembrane region" description="Helical" evidence="9">
    <location>
        <begin position="191"/>
        <end position="216"/>
    </location>
</feature>
<dbReference type="GO" id="GO:0005886">
    <property type="term" value="C:plasma membrane"/>
    <property type="evidence" value="ECO:0007669"/>
    <property type="project" value="UniProtKB-SubCell"/>
</dbReference>
<dbReference type="InterPro" id="IPR001851">
    <property type="entry name" value="ABC_transp_permease"/>
</dbReference>
<comment type="similarity">
    <text evidence="8">Belongs to the binding-protein-dependent transport system permease family. LivHM subfamily.</text>
</comment>
<keyword evidence="5" id="KW-0029">Amino-acid transport</keyword>
<keyword evidence="6 9" id="KW-1133">Transmembrane helix</keyword>
<comment type="subcellular location">
    <subcellularLocation>
        <location evidence="1">Cell membrane</location>
        <topology evidence="1">Multi-pass membrane protein</topology>
    </subcellularLocation>
</comment>
<dbReference type="AlphaFoldDB" id="A0A932M0A7"/>
<name>A0A932M0A7_UNCTE</name>
<evidence type="ECO:0000256" key="5">
    <source>
        <dbReference type="ARBA" id="ARBA00022970"/>
    </source>
</evidence>
<keyword evidence="2" id="KW-0813">Transport</keyword>
<evidence type="ECO:0000313" key="10">
    <source>
        <dbReference type="EMBL" id="MBI3014410.1"/>
    </source>
</evidence>
<evidence type="ECO:0000256" key="9">
    <source>
        <dbReference type="SAM" id="Phobius"/>
    </source>
</evidence>
<accession>A0A932M0A7</accession>
<dbReference type="CDD" id="cd06582">
    <property type="entry name" value="TM_PBP1_LivH_like"/>
    <property type="match status" value="1"/>
</dbReference>
<dbReference type="PANTHER" id="PTHR11795">
    <property type="entry name" value="BRANCHED-CHAIN AMINO ACID TRANSPORT SYSTEM PERMEASE PROTEIN LIVH"/>
    <property type="match status" value="1"/>
</dbReference>
<evidence type="ECO:0000313" key="11">
    <source>
        <dbReference type="Proteomes" id="UP000741360"/>
    </source>
</evidence>
<evidence type="ECO:0000256" key="4">
    <source>
        <dbReference type="ARBA" id="ARBA00022692"/>
    </source>
</evidence>
<keyword evidence="4 9" id="KW-0812">Transmembrane</keyword>
<evidence type="ECO:0000256" key="8">
    <source>
        <dbReference type="ARBA" id="ARBA00037998"/>
    </source>
</evidence>
<reference evidence="10" key="1">
    <citation type="submission" date="2020-07" db="EMBL/GenBank/DDBJ databases">
        <title>Huge and variable diversity of episymbiotic CPR bacteria and DPANN archaea in groundwater ecosystems.</title>
        <authorList>
            <person name="He C.Y."/>
            <person name="Keren R."/>
            <person name="Whittaker M."/>
            <person name="Farag I.F."/>
            <person name="Doudna J."/>
            <person name="Cate J.H.D."/>
            <person name="Banfield J.F."/>
        </authorList>
    </citation>
    <scope>NUCLEOTIDE SEQUENCE</scope>
    <source>
        <strain evidence="10">NC_groundwater_717_Ag_S-0.2um_59_8</strain>
    </source>
</reference>
<organism evidence="10 11">
    <name type="scientific">Tectimicrobiota bacterium</name>
    <dbReference type="NCBI Taxonomy" id="2528274"/>
    <lineage>
        <taxon>Bacteria</taxon>
        <taxon>Pseudomonadati</taxon>
        <taxon>Nitrospinota/Tectimicrobiota group</taxon>
        <taxon>Candidatus Tectimicrobiota</taxon>
    </lineage>
</organism>
<evidence type="ECO:0000256" key="2">
    <source>
        <dbReference type="ARBA" id="ARBA00022448"/>
    </source>
</evidence>
<proteinExistence type="inferred from homology"/>
<dbReference type="GO" id="GO:0022857">
    <property type="term" value="F:transmembrane transporter activity"/>
    <property type="evidence" value="ECO:0007669"/>
    <property type="project" value="InterPro"/>
</dbReference>
<dbReference type="InterPro" id="IPR052157">
    <property type="entry name" value="BCAA_transport_permease"/>
</dbReference>
<protein>
    <submittedName>
        <fullName evidence="10">Branched-chain amino acid ABC transporter permease</fullName>
    </submittedName>
</protein>
<evidence type="ECO:0000256" key="3">
    <source>
        <dbReference type="ARBA" id="ARBA00022475"/>
    </source>
</evidence>
<gene>
    <name evidence="10" type="ORF">HYY65_04970</name>
</gene>
<keyword evidence="7 9" id="KW-0472">Membrane</keyword>
<dbReference type="EMBL" id="JACPSX010000090">
    <property type="protein sequence ID" value="MBI3014410.1"/>
    <property type="molecule type" value="Genomic_DNA"/>
</dbReference>
<feature type="transmembrane region" description="Helical" evidence="9">
    <location>
        <begin position="259"/>
        <end position="279"/>
    </location>
</feature>
<dbReference type="GO" id="GO:0006865">
    <property type="term" value="P:amino acid transport"/>
    <property type="evidence" value="ECO:0007669"/>
    <property type="project" value="UniProtKB-KW"/>
</dbReference>
<evidence type="ECO:0000256" key="1">
    <source>
        <dbReference type="ARBA" id="ARBA00004651"/>
    </source>
</evidence>
<dbReference type="Pfam" id="PF02653">
    <property type="entry name" value="BPD_transp_2"/>
    <property type="match status" value="1"/>
</dbReference>
<feature type="transmembrane region" description="Helical" evidence="9">
    <location>
        <begin position="99"/>
        <end position="118"/>
    </location>
</feature>
<feature type="transmembrane region" description="Helical" evidence="9">
    <location>
        <begin position="138"/>
        <end position="162"/>
    </location>
</feature>
<keyword evidence="3" id="KW-1003">Cell membrane</keyword>
<dbReference type="Proteomes" id="UP000741360">
    <property type="component" value="Unassembled WGS sequence"/>
</dbReference>
<feature type="transmembrane region" description="Helical" evidence="9">
    <location>
        <begin position="64"/>
        <end position="87"/>
    </location>
</feature>
<feature type="transmembrane region" description="Helical" evidence="9">
    <location>
        <begin position="228"/>
        <end position="252"/>
    </location>
</feature>
<sequence length="289" mass="30546">MILAQQLILGLLVGGLYGLAAAGLSLTFGVLRVLNVAHGDLLMLGGYVTFWLFSLWHVDPFLSLAAVAPSLFFLGLILYCVLFRFVVRAREEVRIKNSLLIGFGLTLVFQILAIQFFTADERSVTTAYGGEAIKIAGLAIPLVRLASVVLAFLVLAALQIFLNRARWGRAIRATAEDWEAASLMGIPVGRAYLWAFALGTALAGVAGGLVSVSYSISPTIGLEWTLKALIVTVLAGLGSLFGSFAGGLLLGFAEAGSGLLLGGAYREAVGLGLFLIILITRPQGLFGSR</sequence>
<evidence type="ECO:0000256" key="6">
    <source>
        <dbReference type="ARBA" id="ARBA00022989"/>
    </source>
</evidence>
<evidence type="ECO:0000256" key="7">
    <source>
        <dbReference type="ARBA" id="ARBA00023136"/>
    </source>
</evidence>
<feature type="transmembrane region" description="Helical" evidence="9">
    <location>
        <begin position="6"/>
        <end position="34"/>
    </location>
</feature>